<dbReference type="Proteomes" id="UP000789860">
    <property type="component" value="Unassembled WGS sequence"/>
</dbReference>
<keyword evidence="2" id="KW-1185">Reference proteome</keyword>
<dbReference type="EMBL" id="CAJVPM010006153">
    <property type="protein sequence ID" value="CAG8532114.1"/>
    <property type="molecule type" value="Genomic_DNA"/>
</dbReference>
<accession>A0ACA9LND5</accession>
<name>A0ACA9LND5_9GLOM</name>
<reference evidence="1" key="1">
    <citation type="submission" date="2021-06" db="EMBL/GenBank/DDBJ databases">
        <authorList>
            <person name="Kallberg Y."/>
            <person name="Tangrot J."/>
            <person name="Rosling A."/>
        </authorList>
    </citation>
    <scope>NUCLEOTIDE SEQUENCE</scope>
    <source>
        <strain evidence="1">AU212A</strain>
    </source>
</reference>
<organism evidence="1 2">
    <name type="scientific">Scutellospora calospora</name>
    <dbReference type="NCBI Taxonomy" id="85575"/>
    <lineage>
        <taxon>Eukaryota</taxon>
        <taxon>Fungi</taxon>
        <taxon>Fungi incertae sedis</taxon>
        <taxon>Mucoromycota</taxon>
        <taxon>Glomeromycotina</taxon>
        <taxon>Glomeromycetes</taxon>
        <taxon>Diversisporales</taxon>
        <taxon>Gigasporaceae</taxon>
        <taxon>Scutellospora</taxon>
    </lineage>
</organism>
<evidence type="ECO:0000313" key="1">
    <source>
        <dbReference type="EMBL" id="CAG8532114.1"/>
    </source>
</evidence>
<sequence length="55" mass="6448">MESFHFQKQSQKPYIDLAVKGNDMESFHFQSGRPHAINQARQKLEENLESIQELS</sequence>
<proteinExistence type="predicted"/>
<gene>
    <name evidence="1" type="ORF">SCALOS_LOCUS4499</name>
</gene>
<evidence type="ECO:0000313" key="2">
    <source>
        <dbReference type="Proteomes" id="UP000789860"/>
    </source>
</evidence>
<protein>
    <submittedName>
        <fullName evidence="1">11771_t:CDS:1</fullName>
    </submittedName>
</protein>
<comment type="caution">
    <text evidence="1">The sequence shown here is derived from an EMBL/GenBank/DDBJ whole genome shotgun (WGS) entry which is preliminary data.</text>
</comment>